<evidence type="ECO:0000313" key="1">
    <source>
        <dbReference type="EMBL" id="QCP34776.1"/>
    </source>
</evidence>
<reference evidence="1 2" key="1">
    <citation type="submission" date="2019-05" db="EMBL/GenBank/DDBJ databases">
        <title>Complete genome sequencing of Anaerostipes rhamnosivorans.</title>
        <authorList>
            <person name="Bui T.P.N."/>
            <person name="de Vos W.M."/>
        </authorList>
    </citation>
    <scope>NUCLEOTIDE SEQUENCE [LARGE SCALE GENOMIC DNA]</scope>
    <source>
        <strain evidence="1 2">1y2</strain>
    </source>
</reference>
<keyword evidence="2" id="KW-1185">Reference proteome</keyword>
<accession>A0A4P8IBE7</accession>
<dbReference type="Proteomes" id="UP000298653">
    <property type="component" value="Chromosome"/>
</dbReference>
<protein>
    <submittedName>
        <fullName evidence="1">Uncharacterized protein</fullName>
    </submittedName>
</protein>
<dbReference type="AlphaFoldDB" id="A0A4P8IBE7"/>
<organism evidence="1 2">
    <name type="scientific">Anaerostipes rhamnosivorans</name>
    <dbReference type="NCBI Taxonomy" id="1229621"/>
    <lineage>
        <taxon>Bacteria</taxon>
        <taxon>Bacillati</taxon>
        <taxon>Bacillota</taxon>
        <taxon>Clostridia</taxon>
        <taxon>Lachnospirales</taxon>
        <taxon>Lachnospiraceae</taxon>
        <taxon>Anaerostipes</taxon>
    </lineage>
</organism>
<proteinExistence type="predicted"/>
<sequence>MKFPQKTFPTRKIRFCLPNSDNPRIINITSYSSLCDYYIRKMHRCQPPIFSICIQLCQRSQW</sequence>
<dbReference type="EMBL" id="CP040058">
    <property type="protein sequence ID" value="QCP34776.1"/>
    <property type="molecule type" value="Genomic_DNA"/>
</dbReference>
<dbReference type="KEGG" id="arf:AR1Y2_1322"/>
<gene>
    <name evidence="1" type="ORF">AR1Y2_1322</name>
</gene>
<name>A0A4P8IBE7_9FIRM</name>
<evidence type="ECO:0000313" key="2">
    <source>
        <dbReference type="Proteomes" id="UP000298653"/>
    </source>
</evidence>